<accession>A0A1I8F6L5</accession>
<feature type="region of interest" description="Disordered" evidence="1">
    <location>
        <begin position="242"/>
        <end position="297"/>
    </location>
</feature>
<sequence length="543" mass="60387">DPSTNLAASCIEAFFLHRIKGRGARRIASFITRQRPVSPLPTSSPDCDVNYWQFIRAYIPHRLQMQLLQRPQHQRSEIGCCRAWVRACLNEGTTSSYLASVLQDRDRISRYYYANSLILDAERGPSSLNCLNLQSSLLNFWSSSAAPQLLLLPTESEQPPRGQADQRSFVHPGLTTCCSGIAATAARAQQSLTKPTPRRHFNAPKRRFSARRPFERESAARRAGRRPSPAWRLRISMISRERRYGNRQEQRQIAAAVPDEGGGPAVSAEAAEAESSNTELHSQQQQQQPHQLSHHRTSWAGVWSSSVDAGVAANAAVAATASDDLLIQDQLGYQDLLDLFPGVSQAGIRIVNLLSSVCLCRLDCSFGPWPDSAKQQQQQSQPDQLVPTSRSPPQLAEVAELRRQALVLWRYCQPVSSNRDISDQFRACLAAPGLYVRLSLSSAACMLGRPICAPCEPASCELDWPKLCYWLGVTVLDLRREDRPILLHELDQYAECVSLNCASVRHADCGGGASGARRCPRCPRCDTLLQRLAIDSLRFESFR</sequence>
<name>A0A1I8F6L5_9PLAT</name>
<dbReference type="SUPFAM" id="SSF140741">
    <property type="entry name" value="RUN domain-like"/>
    <property type="match status" value="1"/>
</dbReference>
<feature type="region of interest" description="Disordered" evidence="1">
    <location>
        <begin position="371"/>
        <end position="390"/>
    </location>
</feature>
<dbReference type="PANTHER" id="PTHR47194:SF3">
    <property type="entry name" value="SORTING NEXIN 29"/>
    <property type="match status" value="1"/>
</dbReference>
<dbReference type="Pfam" id="PF02759">
    <property type="entry name" value="RUN"/>
    <property type="match status" value="1"/>
</dbReference>
<evidence type="ECO:0000259" key="2">
    <source>
        <dbReference type="PROSITE" id="PS50826"/>
    </source>
</evidence>
<dbReference type="Proteomes" id="UP000095280">
    <property type="component" value="Unplaced"/>
</dbReference>
<feature type="domain" description="RUN" evidence="2">
    <location>
        <begin position="1"/>
        <end position="147"/>
    </location>
</feature>
<dbReference type="InterPro" id="IPR004012">
    <property type="entry name" value="Run_dom"/>
</dbReference>
<dbReference type="AlphaFoldDB" id="A0A1I8F6L5"/>
<dbReference type="PROSITE" id="PS50826">
    <property type="entry name" value="RUN"/>
    <property type="match status" value="1"/>
</dbReference>
<dbReference type="Gene3D" id="1.20.58.900">
    <property type="match status" value="1"/>
</dbReference>
<dbReference type="SMART" id="SM00593">
    <property type="entry name" value="RUN"/>
    <property type="match status" value="1"/>
</dbReference>
<protein>
    <submittedName>
        <fullName evidence="4">RUN domain-containing protein</fullName>
    </submittedName>
</protein>
<organism evidence="3 4">
    <name type="scientific">Macrostomum lignano</name>
    <dbReference type="NCBI Taxonomy" id="282301"/>
    <lineage>
        <taxon>Eukaryota</taxon>
        <taxon>Metazoa</taxon>
        <taxon>Spiralia</taxon>
        <taxon>Lophotrochozoa</taxon>
        <taxon>Platyhelminthes</taxon>
        <taxon>Rhabditophora</taxon>
        <taxon>Macrostomorpha</taxon>
        <taxon>Macrostomida</taxon>
        <taxon>Macrostomidae</taxon>
        <taxon>Macrostomum</taxon>
    </lineage>
</organism>
<feature type="region of interest" description="Disordered" evidence="1">
    <location>
        <begin position="188"/>
        <end position="228"/>
    </location>
</feature>
<evidence type="ECO:0000313" key="4">
    <source>
        <dbReference type="WBParaSite" id="maker-unitig_22475-snap-gene-0.2-mRNA-1"/>
    </source>
</evidence>
<feature type="compositionally biased region" description="Low complexity" evidence="1">
    <location>
        <begin position="375"/>
        <end position="384"/>
    </location>
</feature>
<feature type="compositionally biased region" description="Basic residues" evidence="1">
    <location>
        <begin position="196"/>
        <end position="210"/>
    </location>
</feature>
<reference evidence="4" key="1">
    <citation type="submission" date="2016-11" db="UniProtKB">
        <authorList>
            <consortium name="WormBaseParasite"/>
        </authorList>
    </citation>
    <scope>IDENTIFICATION</scope>
</reference>
<evidence type="ECO:0000313" key="3">
    <source>
        <dbReference type="Proteomes" id="UP000095280"/>
    </source>
</evidence>
<dbReference type="WBParaSite" id="maker-unitig_22475-snap-gene-0.2-mRNA-1">
    <property type="protein sequence ID" value="maker-unitig_22475-snap-gene-0.2-mRNA-1"/>
    <property type="gene ID" value="maker-unitig_22475-snap-gene-0.2"/>
</dbReference>
<keyword evidence="3" id="KW-1185">Reference proteome</keyword>
<dbReference type="PANTHER" id="PTHR47194">
    <property type="entry name" value="SORTING NEXIN-29-RELATED"/>
    <property type="match status" value="1"/>
</dbReference>
<feature type="compositionally biased region" description="Low complexity" evidence="1">
    <location>
        <begin position="267"/>
        <end position="291"/>
    </location>
</feature>
<evidence type="ECO:0000256" key="1">
    <source>
        <dbReference type="SAM" id="MobiDB-lite"/>
    </source>
</evidence>
<proteinExistence type="predicted"/>
<dbReference type="InterPro" id="IPR037213">
    <property type="entry name" value="Run_dom_sf"/>
</dbReference>